<evidence type="ECO:0000313" key="1">
    <source>
        <dbReference type="EMBL" id="KAI3819269.1"/>
    </source>
</evidence>
<gene>
    <name evidence="1" type="ORF">L1987_13095</name>
</gene>
<sequence>MRGLIPDYQDDAEEDGDGEDGDDRDDDYAEEDGDGGDDDDDVDEDGDDDADADEDGDDGDDDDAEEDGDGDGGNDDDDDYVVDVNVDDDDDEGQPAEEACVKLTHEFFKEDTCYMLISALPDLDPGVYAPRCPRDCEFVEATTEWTANLLRQRLNGRYLAFEYLECNTSLLAMLLSGCDDSELAVSHGAILRECIRHQVAAKHKSSVAEFLSKNYDWFLQEYNTLLESPNYISRTVAMDSSKTIQLEAFHVLSFSC</sequence>
<comment type="caution">
    <text evidence="1">The sequence shown here is derived from an EMBL/GenBank/DDBJ whole genome shotgun (WGS) entry which is preliminary data.</text>
</comment>
<evidence type="ECO:0000313" key="2">
    <source>
        <dbReference type="Proteomes" id="UP001056120"/>
    </source>
</evidence>
<organism evidence="1 2">
    <name type="scientific">Smallanthus sonchifolius</name>
    <dbReference type="NCBI Taxonomy" id="185202"/>
    <lineage>
        <taxon>Eukaryota</taxon>
        <taxon>Viridiplantae</taxon>
        <taxon>Streptophyta</taxon>
        <taxon>Embryophyta</taxon>
        <taxon>Tracheophyta</taxon>
        <taxon>Spermatophyta</taxon>
        <taxon>Magnoliopsida</taxon>
        <taxon>eudicotyledons</taxon>
        <taxon>Gunneridae</taxon>
        <taxon>Pentapetalae</taxon>
        <taxon>asterids</taxon>
        <taxon>campanulids</taxon>
        <taxon>Asterales</taxon>
        <taxon>Asteraceae</taxon>
        <taxon>Asteroideae</taxon>
        <taxon>Heliantheae alliance</taxon>
        <taxon>Millerieae</taxon>
        <taxon>Smallanthus</taxon>
    </lineage>
</organism>
<dbReference type="Proteomes" id="UP001056120">
    <property type="component" value="Linkage Group LG04"/>
</dbReference>
<protein>
    <submittedName>
        <fullName evidence="1">Uncharacterized protein</fullName>
    </submittedName>
</protein>
<dbReference type="EMBL" id="CM042021">
    <property type="protein sequence ID" value="KAI3819269.1"/>
    <property type="molecule type" value="Genomic_DNA"/>
</dbReference>
<accession>A0ACB9JG16</accession>
<reference evidence="2" key="1">
    <citation type="journal article" date="2022" name="Mol. Ecol. Resour.">
        <title>The genomes of chicory, endive, great burdock and yacon provide insights into Asteraceae palaeo-polyploidization history and plant inulin production.</title>
        <authorList>
            <person name="Fan W."/>
            <person name="Wang S."/>
            <person name="Wang H."/>
            <person name="Wang A."/>
            <person name="Jiang F."/>
            <person name="Liu H."/>
            <person name="Zhao H."/>
            <person name="Xu D."/>
            <person name="Zhang Y."/>
        </authorList>
    </citation>
    <scope>NUCLEOTIDE SEQUENCE [LARGE SCALE GENOMIC DNA]</scope>
    <source>
        <strain evidence="2">cv. Yunnan</strain>
    </source>
</reference>
<proteinExistence type="predicted"/>
<keyword evidence="2" id="KW-1185">Reference proteome</keyword>
<reference evidence="1 2" key="2">
    <citation type="journal article" date="2022" name="Mol. Ecol. Resour.">
        <title>The genomes of chicory, endive, great burdock and yacon provide insights into Asteraceae paleo-polyploidization history and plant inulin production.</title>
        <authorList>
            <person name="Fan W."/>
            <person name="Wang S."/>
            <person name="Wang H."/>
            <person name="Wang A."/>
            <person name="Jiang F."/>
            <person name="Liu H."/>
            <person name="Zhao H."/>
            <person name="Xu D."/>
            <person name="Zhang Y."/>
        </authorList>
    </citation>
    <scope>NUCLEOTIDE SEQUENCE [LARGE SCALE GENOMIC DNA]</scope>
    <source>
        <strain evidence="2">cv. Yunnan</strain>
        <tissue evidence="1">Leaves</tissue>
    </source>
</reference>
<name>A0ACB9JG16_9ASTR</name>